<organism evidence="1 2">
    <name type="scientific">Thalassiosira oceanica</name>
    <name type="common">Marine diatom</name>
    <dbReference type="NCBI Taxonomy" id="159749"/>
    <lineage>
        <taxon>Eukaryota</taxon>
        <taxon>Sar</taxon>
        <taxon>Stramenopiles</taxon>
        <taxon>Ochrophyta</taxon>
        <taxon>Bacillariophyta</taxon>
        <taxon>Coscinodiscophyceae</taxon>
        <taxon>Thalassiosirophycidae</taxon>
        <taxon>Thalassiosirales</taxon>
        <taxon>Thalassiosiraceae</taxon>
        <taxon>Thalassiosira</taxon>
    </lineage>
</organism>
<protein>
    <submittedName>
        <fullName evidence="1">Uncharacterized protein</fullName>
    </submittedName>
</protein>
<dbReference type="EMBL" id="AGNL01027727">
    <property type="protein sequence ID" value="EJK57600.1"/>
    <property type="molecule type" value="Genomic_DNA"/>
</dbReference>
<keyword evidence="2" id="KW-1185">Reference proteome</keyword>
<dbReference type="Proteomes" id="UP000266841">
    <property type="component" value="Unassembled WGS sequence"/>
</dbReference>
<name>K0RXC2_THAOC</name>
<sequence length="74" mass="8211">MDFDDTQPGLTGKPSEEYSSAAYRDYGTYLQNGGELITHKKSDRKLPREVAPDCIRPLELTHNNVDGEQIGTVA</sequence>
<reference evidence="1 2" key="1">
    <citation type="journal article" date="2012" name="Genome Biol.">
        <title>Genome and low-iron response of an oceanic diatom adapted to chronic iron limitation.</title>
        <authorList>
            <person name="Lommer M."/>
            <person name="Specht M."/>
            <person name="Roy A.S."/>
            <person name="Kraemer L."/>
            <person name="Andreson R."/>
            <person name="Gutowska M.A."/>
            <person name="Wolf J."/>
            <person name="Bergner S.V."/>
            <person name="Schilhabel M.B."/>
            <person name="Klostermeier U.C."/>
            <person name="Beiko R.G."/>
            <person name="Rosenstiel P."/>
            <person name="Hippler M."/>
            <person name="Laroche J."/>
        </authorList>
    </citation>
    <scope>NUCLEOTIDE SEQUENCE [LARGE SCALE GENOMIC DNA]</scope>
    <source>
        <strain evidence="1 2">CCMP1005</strain>
    </source>
</reference>
<gene>
    <name evidence="1" type="ORF">THAOC_22339</name>
</gene>
<evidence type="ECO:0000313" key="1">
    <source>
        <dbReference type="EMBL" id="EJK57600.1"/>
    </source>
</evidence>
<accession>K0RXC2</accession>
<proteinExistence type="predicted"/>
<evidence type="ECO:0000313" key="2">
    <source>
        <dbReference type="Proteomes" id="UP000266841"/>
    </source>
</evidence>
<dbReference type="AlphaFoldDB" id="K0RXC2"/>
<comment type="caution">
    <text evidence="1">The sequence shown here is derived from an EMBL/GenBank/DDBJ whole genome shotgun (WGS) entry which is preliminary data.</text>
</comment>